<dbReference type="Proteomes" id="UP001249851">
    <property type="component" value="Unassembled WGS sequence"/>
</dbReference>
<gene>
    <name evidence="1" type="ORF">P5673_013538</name>
</gene>
<protein>
    <submittedName>
        <fullName evidence="1">Uncharacterized protein</fullName>
    </submittedName>
</protein>
<name>A0AAD9QKX6_ACRCE</name>
<proteinExistence type="predicted"/>
<evidence type="ECO:0000313" key="1">
    <source>
        <dbReference type="EMBL" id="KAK2563186.1"/>
    </source>
</evidence>
<accession>A0AAD9QKX6</accession>
<evidence type="ECO:0000313" key="2">
    <source>
        <dbReference type="Proteomes" id="UP001249851"/>
    </source>
</evidence>
<reference evidence="1" key="1">
    <citation type="journal article" date="2023" name="G3 (Bethesda)">
        <title>Whole genome assembly and annotation of the endangered Caribbean coral Acropora cervicornis.</title>
        <authorList>
            <person name="Selwyn J.D."/>
            <person name="Vollmer S.V."/>
        </authorList>
    </citation>
    <scope>NUCLEOTIDE SEQUENCE</scope>
    <source>
        <strain evidence="1">K2</strain>
    </source>
</reference>
<dbReference type="EMBL" id="JARQWQ010000026">
    <property type="protein sequence ID" value="KAK2563186.1"/>
    <property type="molecule type" value="Genomic_DNA"/>
</dbReference>
<comment type="caution">
    <text evidence="1">The sequence shown here is derived from an EMBL/GenBank/DDBJ whole genome shotgun (WGS) entry which is preliminary data.</text>
</comment>
<dbReference type="AlphaFoldDB" id="A0AAD9QKX6"/>
<reference evidence="1" key="2">
    <citation type="journal article" date="2023" name="Science">
        <title>Genomic signatures of disease resistance in endangered staghorn corals.</title>
        <authorList>
            <person name="Vollmer S.V."/>
            <person name="Selwyn J.D."/>
            <person name="Despard B.A."/>
            <person name="Roesel C.L."/>
        </authorList>
    </citation>
    <scope>NUCLEOTIDE SEQUENCE</scope>
    <source>
        <strain evidence="1">K2</strain>
    </source>
</reference>
<organism evidence="1 2">
    <name type="scientific">Acropora cervicornis</name>
    <name type="common">Staghorn coral</name>
    <dbReference type="NCBI Taxonomy" id="6130"/>
    <lineage>
        <taxon>Eukaryota</taxon>
        <taxon>Metazoa</taxon>
        <taxon>Cnidaria</taxon>
        <taxon>Anthozoa</taxon>
        <taxon>Hexacorallia</taxon>
        <taxon>Scleractinia</taxon>
        <taxon>Astrocoeniina</taxon>
        <taxon>Acroporidae</taxon>
        <taxon>Acropora</taxon>
    </lineage>
</organism>
<keyword evidence="2" id="KW-1185">Reference proteome</keyword>
<sequence length="102" mass="11610">MKILRNGHALSLFDVYMTCQYSVTAAPQRPLRKEGTQIFGLFCHLVPPVLLGDRKYSGQETDLFLRSFCQSSSPLAKKSQSKAVMRDLWMVYVYLTEKAMNG</sequence>